<dbReference type="SUPFAM" id="SSF52091">
    <property type="entry name" value="SpoIIaa-like"/>
    <property type="match status" value="1"/>
</dbReference>
<dbReference type="Proteomes" id="UP000282323">
    <property type="component" value="Unassembled WGS sequence"/>
</dbReference>
<name>A0A3N6MD56_NATCH</name>
<dbReference type="InterPro" id="IPR036513">
    <property type="entry name" value="STAS_dom_sf"/>
</dbReference>
<dbReference type="Pfam" id="PF11964">
    <property type="entry name" value="SpoIIAA-like"/>
    <property type="match status" value="1"/>
</dbReference>
<protein>
    <submittedName>
        <fullName evidence="1">STAS/SEC14 domain-containing protein</fullName>
    </submittedName>
</protein>
<dbReference type="AlphaFoldDB" id="A0A3N6MD56"/>
<comment type="caution">
    <text evidence="1">The sequence shown here is derived from an EMBL/GenBank/DDBJ whole genome shotgun (WGS) entry which is preliminary data.</text>
</comment>
<dbReference type="EMBL" id="REGA01000014">
    <property type="protein sequence ID" value="RQG93471.1"/>
    <property type="molecule type" value="Genomic_DNA"/>
</dbReference>
<dbReference type="Gene3D" id="3.40.50.10600">
    <property type="entry name" value="SpoIIaa-like domains"/>
    <property type="match status" value="1"/>
</dbReference>
<proteinExistence type="predicted"/>
<organism evidence="1 2">
    <name type="scientific">Natrarchaeobius chitinivorans</name>
    <dbReference type="NCBI Taxonomy" id="1679083"/>
    <lineage>
        <taxon>Archaea</taxon>
        <taxon>Methanobacteriati</taxon>
        <taxon>Methanobacteriota</taxon>
        <taxon>Stenosarchaea group</taxon>
        <taxon>Halobacteria</taxon>
        <taxon>Halobacteriales</taxon>
        <taxon>Natrialbaceae</taxon>
        <taxon>Natrarchaeobius</taxon>
    </lineage>
</organism>
<gene>
    <name evidence="1" type="ORF">EA473_15465</name>
</gene>
<dbReference type="InterPro" id="IPR021866">
    <property type="entry name" value="SpoIIAA-like"/>
</dbReference>
<reference evidence="1 2" key="1">
    <citation type="submission" date="2018-10" db="EMBL/GenBank/DDBJ databases">
        <title>Natrarchaeobius chitinivorans gen. nov., sp. nov., and Natrarchaeobius haloalkaliphilus sp. nov., alkaliphilic, chitin-utilizing haloarchaea from hypersaline alkaline lakes.</title>
        <authorList>
            <person name="Sorokin D.Y."/>
            <person name="Elcheninov A.G."/>
            <person name="Kostrikina N.A."/>
            <person name="Bale N.J."/>
            <person name="Sinninghe Damste J.S."/>
            <person name="Khijniak T.V."/>
            <person name="Kublanov I.V."/>
            <person name="Toshchakov S.V."/>
        </authorList>
    </citation>
    <scope>NUCLEOTIDE SEQUENCE [LARGE SCALE GENOMIC DNA]</scope>
    <source>
        <strain evidence="1 2">AArcht4T</strain>
    </source>
</reference>
<evidence type="ECO:0000313" key="2">
    <source>
        <dbReference type="Proteomes" id="UP000282323"/>
    </source>
</evidence>
<dbReference type="InterPro" id="IPR038396">
    <property type="entry name" value="SpoIIAA-like_sf"/>
</dbReference>
<accession>A0A3N6MD56</accession>
<sequence length="132" mass="14840">MFELLEATDDNVVAVGVADGTRDGYRALYELLVEKTANHGSVHLYEEVPNWTVSTFLSHYRGLIPDLRYGPKFDIGRYAAVGNSIWASALYHLWKAVAPVFPVSPGAMRYYDPSERFRALEWVRTGDDGPSQ</sequence>
<keyword evidence="2" id="KW-1185">Reference proteome</keyword>
<evidence type="ECO:0000313" key="1">
    <source>
        <dbReference type="EMBL" id="RQG93471.1"/>
    </source>
</evidence>